<feature type="non-terminal residue" evidence="1">
    <location>
        <position position="1"/>
    </location>
</feature>
<protein>
    <submittedName>
        <fullName evidence="1">16964_t:CDS:1</fullName>
    </submittedName>
</protein>
<feature type="non-terminal residue" evidence="1">
    <location>
        <position position="637"/>
    </location>
</feature>
<comment type="caution">
    <text evidence="1">The sequence shown here is derived from an EMBL/GenBank/DDBJ whole genome shotgun (WGS) entry which is preliminary data.</text>
</comment>
<dbReference type="EMBL" id="CAJVQC010014265">
    <property type="protein sequence ID" value="CAG8655886.1"/>
    <property type="molecule type" value="Genomic_DNA"/>
</dbReference>
<evidence type="ECO:0000313" key="2">
    <source>
        <dbReference type="Proteomes" id="UP000789920"/>
    </source>
</evidence>
<reference evidence="1" key="1">
    <citation type="submission" date="2021-06" db="EMBL/GenBank/DDBJ databases">
        <authorList>
            <person name="Kallberg Y."/>
            <person name="Tangrot J."/>
            <person name="Rosling A."/>
        </authorList>
    </citation>
    <scope>NUCLEOTIDE SEQUENCE</scope>
    <source>
        <strain evidence="1">MA461A</strain>
    </source>
</reference>
<proteinExistence type="predicted"/>
<name>A0ACA9NK77_9GLOM</name>
<accession>A0ACA9NK77</accession>
<organism evidence="1 2">
    <name type="scientific">Racocetra persica</name>
    <dbReference type="NCBI Taxonomy" id="160502"/>
    <lineage>
        <taxon>Eukaryota</taxon>
        <taxon>Fungi</taxon>
        <taxon>Fungi incertae sedis</taxon>
        <taxon>Mucoromycota</taxon>
        <taxon>Glomeromycotina</taxon>
        <taxon>Glomeromycetes</taxon>
        <taxon>Diversisporales</taxon>
        <taxon>Gigasporaceae</taxon>
        <taxon>Racocetra</taxon>
    </lineage>
</organism>
<keyword evidence="2" id="KW-1185">Reference proteome</keyword>
<sequence length="637" mass="72529">QVRKLEIGDSRIALAFLFFIKVAFFGTGNIASLSSFSLQSVYRLTTIFDPFLMGALLIFKILIPFVIVSSVFGIINKSLNLPPFKIMELFIGEVIVEFKKTIDEADEKKFKMQVVHDISEFQDGEERILVLKDSSILENEEEGDQLVSIQLEEQQRLKKNLENKKKKPVYTGYDDEEFNFGGGATKKSILAHYDEEIEKNKRPGFMLNNDGTVKLSEDDIRNQVSEKLKSNPISLTFDKMKEIQDYYTKEEAEVTFKKPKVKKKKKVRQKTTTDDSLVEEKQTNDPDAMEVESTTTIQVRRRENLDDVSFVDDDDLQQALARARKMAAKKVAKASVEEIARTLTQERETQEEDDDGPDSGLVISDTSEFVRSLAIASTVTKLTEADSLTPDNRLDDQLEDEKPEEAETNDVAMEEAAEEEDESGGWKTAGAIEDQDMANVNEEPKLVGVVEEEPLVSTGMAATLALLQQKGFSIKPSEEQLEKERIQKERQKWLAEQRRRDLERQTEREREKQRAKEKGYRGGGGGRDSDSSYRDREHLREMEARFKDYKPDINLEYVDEFGNQLTPKEAFRQLSHKFHGKSSGKSKTEKRLKKLEEERKLKAMSSVDTPLNMATALQERQKASGSAHVVLSVGNRA</sequence>
<gene>
    <name evidence="1" type="ORF">RPERSI_LOCUS8075</name>
</gene>
<dbReference type="Proteomes" id="UP000789920">
    <property type="component" value="Unassembled WGS sequence"/>
</dbReference>
<evidence type="ECO:0000313" key="1">
    <source>
        <dbReference type="EMBL" id="CAG8655886.1"/>
    </source>
</evidence>